<dbReference type="CDD" id="cd06330">
    <property type="entry name" value="PBP1_As_SBP-like"/>
    <property type="match status" value="1"/>
</dbReference>
<accession>A0A9D6V5X6</accession>
<dbReference type="AlphaFoldDB" id="A0A9D6V5X6"/>
<dbReference type="PANTHER" id="PTHR30483">
    <property type="entry name" value="LEUCINE-SPECIFIC-BINDING PROTEIN"/>
    <property type="match status" value="1"/>
</dbReference>
<proteinExistence type="inferred from homology"/>
<keyword evidence="2" id="KW-0813">Transport</keyword>
<dbReference type="Proteomes" id="UP000807825">
    <property type="component" value="Unassembled WGS sequence"/>
</dbReference>
<comment type="caution">
    <text evidence="6">The sequence shown here is derived from an EMBL/GenBank/DDBJ whole genome shotgun (WGS) entry which is preliminary data.</text>
</comment>
<dbReference type="InterPro" id="IPR051010">
    <property type="entry name" value="BCAA_transport"/>
</dbReference>
<evidence type="ECO:0000256" key="2">
    <source>
        <dbReference type="ARBA" id="ARBA00022448"/>
    </source>
</evidence>
<protein>
    <submittedName>
        <fullName evidence="6">ABC transporter substrate-binding protein</fullName>
    </submittedName>
</protein>
<evidence type="ECO:0000259" key="5">
    <source>
        <dbReference type="Pfam" id="PF13458"/>
    </source>
</evidence>
<dbReference type="SUPFAM" id="SSF53822">
    <property type="entry name" value="Periplasmic binding protein-like I"/>
    <property type="match status" value="1"/>
</dbReference>
<organism evidence="6 7">
    <name type="scientific">Desulfomonile tiedjei</name>
    <dbReference type="NCBI Taxonomy" id="2358"/>
    <lineage>
        <taxon>Bacteria</taxon>
        <taxon>Pseudomonadati</taxon>
        <taxon>Thermodesulfobacteriota</taxon>
        <taxon>Desulfomonilia</taxon>
        <taxon>Desulfomonilales</taxon>
        <taxon>Desulfomonilaceae</taxon>
        <taxon>Desulfomonile</taxon>
    </lineage>
</organism>
<evidence type="ECO:0000313" key="6">
    <source>
        <dbReference type="EMBL" id="MBI5251469.1"/>
    </source>
</evidence>
<dbReference type="GO" id="GO:0006865">
    <property type="term" value="P:amino acid transport"/>
    <property type="evidence" value="ECO:0007669"/>
    <property type="project" value="UniProtKB-KW"/>
</dbReference>
<dbReference type="Gene3D" id="3.40.50.2300">
    <property type="match status" value="2"/>
</dbReference>
<evidence type="ECO:0000313" key="7">
    <source>
        <dbReference type="Proteomes" id="UP000807825"/>
    </source>
</evidence>
<evidence type="ECO:0000256" key="1">
    <source>
        <dbReference type="ARBA" id="ARBA00010062"/>
    </source>
</evidence>
<dbReference type="InterPro" id="IPR000709">
    <property type="entry name" value="Leu_Ile_Val-bd"/>
</dbReference>
<comment type="similarity">
    <text evidence="1">Belongs to the leucine-binding protein family.</text>
</comment>
<sequence>MRNRIRKVNRALMIVLGLFILGTIHLSMDVSAVMAEETYQIGVLQPFSGPYAIYGEEAMAACQVAADQINAAGGILGRKVVLVKKDTKAEVATGIRQANDMILRDKVDAIIGPTSSSVLLGVIEVTKEHKVIHISSIANTEKATLEGIHPYYFQVVPNSYMESQAIANYLKGVDFKSYVPIALDYEWGHSTVDLLKKELQQTKPEAKLQAEFWPPLKETNFSSYITAALNQKPDLVIGILAGSAYQTFIRQARGYQFFDKVKFLGHGFEGDVMALGNEFPEGMRMYSRGAFYAVKSPKMDTFISDYKKITNQYPTCWAILSYDSLMILADAVKKAGTIDRDAVAKALESGKFDTLRGNLSFRDLDHQMNSPEYFATSYFDKSKGFCVGKDVVVVPGESCFRSPEEIKKVRSEKNISFVPWSAR</sequence>
<dbReference type="Pfam" id="PF13458">
    <property type="entry name" value="Peripla_BP_6"/>
    <property type="match status" value="1"/>
</dbReference>
<dbReference type="PRINTS" id="PR00337">
    <property type="entry name" value="LEUILEVALBP"/>
</dbReference>
<keyword evidence="4" id="KW-0029">Amino-acid transport</keyword>
<dbReference type="InterPro" id="IPR028081">
    <property type="entry name" value="Leu-bd"/>
</dbReference>
<feature type="domain" description="Leucine-binding protein" evidence="5">
    <location>
        <begin position="38"/>
        <end position="376"/>
    </location>
</feature>
<name>A0A9D6V5X6_9BACT</name>
<dbReference type="InterPro" id="IPR028082">
    <property type="entry name" value="Peripla_BP_I"/>
</dbReference>
<evidence type="ECO:0000256" key="3">
    <source>
        <dbReference type="ARBA" id="ARBA00022729"/>
    </source>
</evidence>
<keyword evidence="3" id="KW-0732">Signal</keyword>
<dbReference type="EMBL" id="JACRDE010000484">
    <property type="protein sequence ID" value="MBI5251469.1"/>
    <property type="molecule type" value="Genomic_DNA"/>
</dbReference>
<reference evidence="6" key="1">
    <citation type="submission" date="2020-07" db="EMBL/GenBank/DDBJ databases">
        <title>Huge and variable diversity of episymbiotic CPR bacteria and DPANN archaea in groundwater ecosystems.</title>
        <authorList>
            <person name="He C.Y."/>
            <person name="Keren R."/>
            <person name="Whittaker M."/>
            <person name="Farag I.F."/>
            <person name="Doudna J."/>
            <person name="Cate J.H.D."/>
            <person name="Banfield J.F."/>
        </authorList>
    </citation>
    <scope>NUCLEOTIDE SEQUENCE</scope>
    <source>
        <strain evidence="6">NC_groundwater_1664_Pr3_B-0.1um_52_9</strain>
    </source>
</reference>
<gene>
    <name evidence="6" type="ORF">HY912_18425</name>
</gene>
<evidence type="ECO:0000256" key="4">
    <source>
        <dbReference type="ARBA" id="ARBA00022970"/>
    </source>
</evidence>